<feature type="compositionally biased region" description="Acidic residues" evidence="1">
    <location>
        <begin position="96"/>
        <end position="105"/>
    </location>
</feature>
<reference evidence="4" key="1">
    <citation type="journal article" date="2014" name="Int. J. Syst. Evol. Microbiol.">
        <title>Complete genome sequence of Corynebacterium casei LMG S-19264T (=DSM 44701T), isolated from a smear-ripened cheese.</title>
        <authorList>
            <consortium name="US DOE Joint Genome Institute (JGI-PGF)"/>
            <person name="Walter F."/>
            <person name="Albersmeier A."/>
            <person name="Kalinowski J."/>
            <person name="Ruckert C."/>
        </authorList>
    </citation>
    <scope>NUCLEOTIDE SEQUENCE</scope>
    <source>
        <strain evidence="4">CGMCC 1.15388</strain>
    </source>
</reference>
<keyword evidence="5" id="KW-1185">Reference proteome</keyword>
<dbReference type="PROSITE" id="PS51352">
    <property type="entry name" value="THIOREDOXIN_2"/>
    <property type="match status" value="1"/>
</dbReference>
<gene>
    <name evidence="4" type="ORF">GCM10011401_25130</name>
</gene>
<keyword evidence="2" id="KW-0732">Signal</keyword>
<feature type="compositionally biased region" description="Acidic residues" evidence="1">
    <location>
        <begin position="32"/>
        <end position="67"/>
    </location>
</feature>
<dbReference type="Proteomes" id="UP000633136">
    <property type="component" value="Unassembled WGS sequence"/>
</dbReference>
<reference evidence="4" key="2">
    <citation type="submission" date="2020-09" db="EMBL/GenBank/DDBJ databases">
        <authorList>
            <person name="Sun Q."/>
            <person name="Zhou Y."/>
        </authorList>
    </citation>
    <scope>NUCLEOTIDE SEQUENCE</scope>
    <source>
        <strain evidence="4">CGMCC 1.15388</strain>
    </source>
</reference>
<dbReference type="SUPFAM" id="SSF52833">
    <property type="entry name" value="Thioredoxin-like"/>
    <property type="match status" value="1"/>
</dbReference>
<dbReference type="CDD" id="cd02972">
    <property type="entry name" value="DsbA_family"/>
    <property type="match status" value="1"/>
</dbReference>
<proteinExistence type="predicted"/>
<protein>
    <recommendedName>
        <fullName evidence="3">Thioredoxin domain-containing protein</fullName>
    </recommendedName>
</protein>
<dbReference type="AlphaFoldDB" id="A0A917AWV8"/>
<evidence type="ECO:0000313" key="4">
    <source>
        <dbReference type="EMBL" id="GGE76744.1"/>
    </source>
</evidence>
<dbReference type="InterPro" id="IPR036249">
    <property type="entry name" value="Thioredoxin-like_sf"/>
</dbReference>
<evidence type="ECO:0000313" key="5">
    <source>
        <dbReference type="Proteomes" id="UP000633136"/>
    </source>
</evidence>
<dbReference type="InterPro" id="IPR013766">
    <property type="entry name" value="Thioredoxin_domain"/>
</dbReference>
<dbReference type="EMBL" id="BMIS01000014">
    <property type="protein sequence ID" value="GGE76744.1"/>
    <property type="molecule type" value="Genomic_DNA"/>
</dbReference>
<feature type="region of interest" description="Disordered" evidence="1">
    <location>
        <begin position="26"/>
        <end position="123"/>
    </location>
</feature>
<comment type="caution">
    <text evidence="4">The sequence shown here is derived from an EMBL/GenBank/DDBJ whole genome shotgun (WGS) entry which is preliminary data.</text>
</comment>
<evidence type="ECO:0000256" key="2">
    <source>
        <dbReference type="SAM" id="SignalP"/>
    </source>
</evidence>
<accession>A0A917AWV8</accession>
<organism evidence="4 5">
    <name type="scientific">Nesterenkonia cremea</name>
    <dbReference type="NCBI Taxonomy" id="1882340"/>
    <lineage>
        <taxon>Bacteria</taxon>
        <taxon>Bacillati</taxon>
        <taxon>Actinomycetota</taxon>
        <taxon>Actinomycetes</taxon>
        <taxon>Micrococcales</taxon>
        <taxon>Micrococcaceae</taxon>
        <taxon>Nesterenkonia</taxon>
    </lineage>
</organism>
<feature type="chain" id="PRO_5038350440" description="Thioredoxin domain-containing protein" evidence="2">
    <location>
        <begin position="29"/>
        <end position="279"/>
    </location>
</feature>
<name>A0A917AWV8_9MICC</name>
<evidence type="ECO:0000256" key="1">
    <source>
        <dbReference type="SAM" id="MobiDB-lite"/>
    </source>
</evidence>
<dbReference type="PROSITE" id="PS51257">
    <property type="entry name" value="PROKAR_LIPOPROTEIN"/>
    <property type="match status" value="1"/>
</dbReference>
<sequence>MNRTPRRWLTALTSVAALSLVLSGCASVGDSAEPDAPEEDAAGQEEQDQPDQADQDDAAQDGDDDGDLGAVPSAATEHGGFVLSSPTELEPGTAPDEVDLEDLPSSEEPGVPSGLRPPEEGEPLHVVIYSDPSCPHCADFEEEYGDFLEDELDEGTITVEYRTMTFVDEQNSPEASNAFSCMAEESPEDYLPYLNEVTQSFGEGLSPEDLAEIAADDYGADISNCIEDGTYLDFAEYTTEVAGEDQIPGTPTVYAGEEEWDGTEDFDEWAEEQLAEHAD</sequence>
<dbReference type="InterPro" id="IPR012336">
    <property type="entry name" value="Thioredoxin-like_fold"/>
</dbReference>
<dbReference type="Gene3D" id="3.40.30.10">
    <property type="entry name" value="Glutaredoxin"/>
    <property type="match status" value="1"/>
</dbReference>
<feature type="signal peptide" evidence="2">
    <location>
        <begin position="1"/>
        <end position="28"/>
    </location>
</feature>
<dbReference type="Pfam" id="PF13462">
    <property type="entry name" value="Thioredoxin_4"/>
    <property type="match status" value="1"/>
</dbReference>
<evidence type="ECO:0000259" key="3">
    <source>
        <dbReference type="PROSITE" id="PS51352"/>
    </source>
</evidence>
<feature type="domain" description="Thioredoxin" evidence="3">
    <location>
        <begin position="72"/>
        <end position="279"/>
    </location>
</feature>